<evidence type="ECO:0000313" key="2">
    <source>
        <dbReference type="EMBL" id="QPI48556.1"/>
    </source>
</evidence>
<accession>A0AA49A6V9</accession>
<keyword evidence="3" id="KW-1185">Reference proteome</keyword>
<feature type="region of interest" description="Disordered" evidence="1">
    <location>
        <begin position="1"/>
        <end position="24"/>
    </location>
</feature>
<organism evidence="2 3">
    <name type="scientific">Massilia antarctica</name>
    <dbReference type="NCBI Taxonomy" id="2765360"/>
    <lineage>
        <taxon>Bacteria</taxon>
        <taxon>Pseudomonadati</taxon>
        <taxon>Pseudomonadota</taxon>
        <taxon>Betaproteobacteria</taxon>
        <taxon>Burkholderiales</taxon>
        <taxon>Oxalobacteraceae</taxon>
        <taxon>Telluria group</taxon>
        <taxon>Massilia</taxon>
    </lineage>
</organism>
<proteinExistence type="predicted"/>
<evidence type="ECO:0000256" key="1">
    <source>
        <dbReference type="SAM" id="MobiDB-lite"/>
    </source>
</evidence>
<evidence type="ECO:0000313" key="3">
    <source>
        <dbReference type="Proteomes" id="UP000662888"/>
    </source>
</evidence>
<feature type="compositionally biased region" description="Low complexity" evidence="1">
    <location>
        <begin position="46"/>
        <end position="59"/>
    </location>
</feature>
<feature type="compositionally biased region" description="Basic and acidic residues" evidence="1">
    <location>
        <begin position="79"/>
        <end position="90"/>
    </location>
</feature>
<reference evidence="2 3" key="1">
    <citation type="submission" date="2020-11" db="EMBL/GenBank/DDBJ databases">
        <authorList>
            <person name="Sun Q."/>
        </authorList>
    </citation>
    <scope>NUCLEOTIDE SEQUENCE [LARGE SCALE GENOMIC DNA]</scope>
    <source>
        <strain evidence="2 3">P8398</strain>
    </source>
</reference>
<dbReference type="Proteomes" id="UP000662888">
    <property type="component" value="Chromosome"/>
</dbReference>
<dbReference type="EMBL" id="CP065053">
    <property type="protein sequence ID" value="QPI48556.1"/>
    <property type="molecule type" value="Genomic_DNA"/>
</dbReference>
<evidence type="ECO:0008006" key="4">
    <source>
        <dbReference type="Google" id="ProtNLM"/>
    </source>
</evidence>
<dbReference type="RefSeq" id="WP_206088168.1">
    <property type="nucleotide sequence ID" value="NZ_CP065053.1"/>
</dbReference>
<gene>
    <name evidence="2" type="ORF">IV454_23950</name>
</gene>
<protein>
    <recommendedName>
        <fullName evidence="4">Fe-S oxidoreductase</fullName>
    </recommendedName>
</protein>
<feature type="region of interest" description="Disordered" evidence="1">
    <location>
        <begin position="41"/>
        <end position="102"/>
    </location>
</feature>
<sequence length="314" mass="31277">MSNSFDSVSRFGSVPGAGFMGNSGVAKSGAWLQELERAALGNRPQAAASEAPGARGAAPQAHQDPGLDPSPHHLARQAAEQDPRRERAGQGEEAATQSLAAAAGGQPAVQAAQGVAAAAPAPAAPGQGQVQGAPATAELAHVGLLTMGLAAPVAAPAAAARVAEAAPSLSAGTMPGMAPMANPAMRAAAAALPGESALARVGPAAAPPARLAARAPMLKEQAEASEAAPEHTPASGGESAADELPYALRSMHLFHDGEGVQAWIRDAALSQFQANALAYSLKKEMQAEGLTLQALTLNGKKTAMAPAPPEVKRK</sequence>
<feature type="region of interest" description="Disordered" evidence="1">
    <location>
        <begin position="216"/>
        <end position="240"/>
    </location>
</feature>
<name>A0AA49A6V9_9BURK</name>